<dbReference type="eggNOG" id="ENOG502SZNV">
    <property type="taxonomic scope" value="Eukaryota"/>
</dbReference>
<dbReference type="HOGENOM" id="CLU_776157_0_0_1"/>
<evidence type="ECO:0000313" key="1">
    <source>
        <dbReference type="EMBL" id="EGX93465.1"/>
    </source>
</evidence>
<dbReference type="VEuPathDB" id="FungiDB:CCM_04839"/>
<reference evidence="1 2" key="1">
    <citation type="journal article" date="2011" name="Genome Biol.">
        <title>Genome sequence of the insect pathogenic fungus Cordyceps militaris, a valued traditional Chinese medicine.</title>
        <authorList>
            <person name="Zheng P."/>
            <person name="Xia Y."/>
            <person name="Xiao G."/>
            <person name="Xiong C."/>
            <person name="Hu X."/>
            <person name="Zhang S."/>
            <person name="Zheng H."/>
            <person name="Huang Y."/>
            <person name="Zhou Y."/>
            <person name="Wang S."/>
            <person name="Zhao G.P."/>
            <person name="Liu X."/>
            <person name="St Leger R.J."/>
            <person name="Wang C."/>
        </authorList>
    </citation>
    <scope>NUCLEOTIDE SEQUENCE [LARGE SCALE GENOMIC DNA]</scope>
    <source>
        <strain evidence="1 2">CM01</strain>
    </source>
</reference>
<dbReference type="RefSeq" id="XP_006670048.1">
    <property type="nucleotide sequence ID" value="XM_006669985.1"/>
</dbReference>
<gene>
    <name evidence="1" type="ORF">CCM_04839</name>
</gene>
<proteinExistence type="predicted"/>
<dbReference type="Proteomes" id="UP000001610">
    <property type="component" value="Unassembled WGS sequence"/>
</dbReference>
<dbReference type="OMA" id="DYCLTKL"/>
<protein>
    <submittedName>
        <fullName evidence="1">Uncharacterized protein</fullName>
    </submittedName>
</protein>
<dbReference type="OrthoDB" id="4898608at2759"/>
<dbReference type="EMBL" id="JH126401">
    <property type="protein sequence ID" value="EGX93465.1"/>
    <property type="molecule type" value="Genomic_DNA"/>
</dbReference>
<name>G3JEX2_CORMM</name>
<evidence type="ECO:0000313" key="2">
    <source>
        <dbReference type="Proteomes" id="UP000001610"/>
    </source>
</evidence>
<dbReference type="GeneID" id="18166860"/>
<dbReference type="AlphaFoldDB" id="G3JEX2"/>
<accession>G3JEX2</accession>
<dbReference type="InParanoid" id="G3JEX2"/>
<sequence>MGAVQLPPVTVWSQQTGLQADLRTSLRFCDTSPGTATISCADDIIRLRREDKLWILPATPCRMRISIQLLGRVSGQSLDMGQVARWIESCNIWERLKLRVRYCEVPGDSALSFSLQHPDVSASLSCPPTAAKRELQDLRCQVEITQTPNTRHLKKRKRANMNELRDETGHQAAEPLRTSHLNRHQSRELLTMTNYVHNRDFYNILQAAITVLVSGSARHLTDMTVRQGNTAHALARLVPAVFNVPYIKVISDRAQHMSTITGALTAMQTTVQSPALKRKLWNLADRGGIEKHLWHSIISQVNPPSLPGPKMRTIGQDEVGAVRDAGPEHGLGSNLICFGEDLLSPNFQDGIDESFEM</sequence>
<organism evidence="1 2">
    <name type="scientific">Cordyceps militaris (strain CM01)</name>
    <name type="common">Caterpillar fungus</name>
    <dbReference type="NCBI Taxonomy" id="983644"/>
    <lineage>
        <taxon>Eukaryota</taxon>
        <taxon>Fungi</taxon>
        <taxon>Dikarya</taxon>
        <taxon>Ascomycota</taxon>
        <taxon>Pezizomycotina</taxon>
        <taxon>Sordariomycetes</taxon>
        <taxon>Hypocreomycetidae</taxon>
        <taxon>Hypocreales</taxon>
        <taxon>Cordycipitaceae</taxon>
        <taxon>Cordyceps</taxon>
    </lineage>
</organism>
<dbReference type="KEGG" id="cmt:CCM_04839"/>
<keyword evidence="2" id="KW-1185">Reference proteome</keyword>